<evidence type="ECO:0000313" key="1">
    <source>
        <dbReference type="EMBL" id="TNN65801.1"/>
    </source>
</evidence>
<proteinExistence type="predicted"/>
<dbReference type="EMBL" id="SRLO01000229">
    <property type="protein sequence ID" value="TNN65801.1"/>
    <property type="molecule type" value="Genomic_DNA"/>
</dbReference>
<protein>
    <submittedName>
        <fullName evidence="1">Uncharacterized protein</fullName>
    </submittedName>
</protein>
<gene>
    <name evidence="1" type="ORF">EYF80_023953</name>
</gene>
<keyword evidence="2" id="KW-1185">Reference proteome</keyword>
<evidence type="ECO:0000313" key="2">
    <source>
        <dbReference type="Proteomes" id="UP000314294"/>
    </source>
</evidence>
<dbReference type="Proteomes" id="UP000314294">
    <property type="component" value="Unassembled WGS sequence"/>
</dbReference>
<comment type="caution">
    <text evidence="1">The sequence shown here is derived from an EMBL/GenBank/DDBJ whole genome shotgun (WGS) entry which is preliminary data.</text>
</comment>
<name>A0A4Z2HJN0_9TELE</name>
<reference evidence="1 2" key="1">
    <citation type="submission" date="2019-03" db="EMBL/GenBank/DDBJ databases">
        <title>First draft genome of Liparis tanakae, snailfish: a comprehensive survey of snailfish specific genes.</title>
        <authorList>
            <person name="Kim W."/>
            <person name="Song I."/>
            <person name="Jeong J.-H."/>
            <person name="Kim D."/>
            <person name="Kim S."/>
            <person name="Ryu S."/>
            <person name="Song J.Y."/>
            <person name="Lee S.K."/>
        </authorList>
    </citation>
    <scope>NUCLEOTIDE SEQUENCE [LARGE SCALE GENOMIC DNA]</scope>
    <source>
        <tissue evidence="1">Muscle</tissue>
    </source>
</reference>
<organism evidence="1 2">
    <name type="scientific">Liparis tanakae</name>
    <name type="common">Tanaka's snailfish</name>
    <dbReference type="NCBI Taxonomy" id="230148"/>
    <lineage>
        <taxon>Eukaryota</taxon>
        <taxon>Metazoa</taxon>
        <taxon>Chordata</taxon>
        <taxon>Craniata</taxon>
        <taxon>Vertebrata</taxon>
        <taxon>Euteleostomi</taxon>
        <taxon>Actinopterygii</taxon>
        <taxon>Neopterygii</taxon>
        <taxon>Teleostei</taxon>
        <taxon>Neoteleostei</taxon>
        <taxon>Acanthomorphata</taxon>
        <taxon>Eupercaria</taxon>
        <taxon>Perciformes</taxon>
        <taxon>Cottioidei</taxon>
        <taxon>Cottales</taxon>
        <taxon>Liparidae</taxon>
        <taxon>Liparis</taxon>
    </lineage>
</organism>
<accession>A0A4Z2HJN0</accession>
<sequence length="75" mass="8481">MSLKEEALFPELAAMFLRWPRAQDSNGNTRLLQGGKHAPIFEKLRVRRWSAYGSGGGSSRLFSTSVYAEEFMKRG</sequence>
<dbReference type="AlphaFoldDB" id="A0A4Z2HJN0"/>